<dbReference type="EMBL" id="JAHYIQ010000073">
    <property type="protein sequence ID" value="KAK1116464.1"/>
    <property type="molecule type" value="Genomic_DNA"/>
</dbReference>
<proteinExistence type="predicted"/>
<comment type="caution">
    <text evidence="1">The sequence shown here is derived from an EMBL/GenBank/DDBJ whole genome shotgun (WGS) entry which is preliminary data.</text>
</comment>
<organism evidence="1 2">
    <name type="scientific">Melipona bicolor</name>
    <dbReference type="NCBI Taxonomy" id="60889"/>
    <lineage>
        <taxon>Eukaryota</taxon>
        <taxon>Metazoa</taxon>
        <taxon>Ecdysozoa</taxon>
        <taxon>Arthropoda</taxon>
        <taxon>Hexapoda</taxon>
        <taxon>Insecta</taxon>
        <taxon>Pterygota</taxon>
        <taxon>Neoptera</taxon>
        <taxon>Endopterygota</taxon>
        <taxon>Hymenoptera</taxon>
        <taxon>Apocrita</taxon>
        <taxon>Aculeata</taxon>
        <taxon>Apoidea</taxon>
        <taxon>Anthophila</taxon>
        <taxon>Apidae</taxon>
        <taxon>Melipona</taxon>
    </lineage>
</organism>
<protein>
    <submittedName>
        <fullName evidence="1">Uncharacterized protein</fullName>
    </submittedName>
</protein>
<evidence type="ECO:0000313" key="2">
    <source>
        <dbReference type="Proteomes" id="UP001177670"/>
    </source>
</evidence>
<evidence type="ECO:0000313" key="1">
    <source>
        <dbReference type="EMBL" id="KAK1116464.1"/>
    </source>
</evidence>
<dbReference type="Proteomes" id="UP001177670">
    <property type="component" value="Unassembled WGS sequence"/>
</dbReference>
<gene>
    <name evidence="1" type="ORF">K0M31_019027</name>
</gene>
<keyword evidence="2" id="KW-1185">Reference proteome</keyword>
<name>A0AA40KDK7_9HYME</name>
<dbReference type="AlphaFoldDB" id="A0AA40KDK7"/>
<sequence length="69" mass="7336">MEEDINISNLLLDVIHTTAVQTGAALRCARQLAGDEEGRGVGKSESPFLSDADKRQAALLLPLLPCEAC</sequence>
<reference evidence="1" key="1">
    <citation type="submission" date="2021-10" db="EMBL/GenBank/DDBJ databases">
        <title>Melipona bicolor Genome sequencing and assembly.</title>
        <authorList>
            <person name="Araujo N.S."/>
            <person name="Arias M.C."/>
        </authorList>
    </citation>
    <scope>NUCLEOTIDE SEQUENCE</scope>
    <source>
        <strain evidence="1">USP_2M_L1-L4_2017</strain>
        <tissue evidence="1">Whole body</tissue>
    </source>
</reference>
<accession>A0AA40KDK7</accession>